<dbReference type="HOGENOM" id="CLU_043268_0_0_5"/>
<feature type="transmembrane region" description="Helical" evidence="1">
    <location>
        <begin position="215"/>
        <end position="238"/>
    </location>
</feature>
<evidence type="ECO:0000313" key="2">
    <source>
        <dbReference type="EMBL" id="CAX22910.1"/>
    </source>
</evidence>
<dbReference type="PANTHER" id="PTHR34219">
    <property type="entry name" value="IRON-REGULATED INNER MEMBRANE PROTEIN-RELATED"/>
    <property type="match status" value="1"/>
</dbReference>
<keyword evidence="1" id="KW-0812">Transmembrane</keyword>
<feature type="transmembrane region" description="Helical" evidence="1">
    <location>
        <begin position="258"/>
        <end position="280"/>
    </location>
</feature>
<dbReference type="Proteomes" id="UP000008070">
    <property type="component" value="Chromosome"/>
</dbReference>
<feature type="transmembrane region" description="Helical" evidence="1">
    <location>
        <begin position="18"/>
        <end position="42"/>
    </location>
</feature>
<gene>
    <name evidence="2" type="ORF">METD_I1299</name>
</gene>
<feature type="transmembrane region" description="Helical" evidence="1">
    <location>
        <begin position="454"/>
        <end position="475"/>
    </location>
</feature>
<keyword evidence="1" id="KW-1133">Transmembrane helix</keyword>
<dbReference type="Pfam" id="PF03929">
    <property type="entry name" value="PepSY_TM"/>
    <property type="match status" value="1"/>
</dbReference>
<name>C7CF18_METED</name>
<dbReference type="RefSeq" id="WP_003599791.1">
    <property type="nucleotide sequence ID" value="NC_012988.1"/>
</dbReference>
<evidence type="ECO:0000313" key="3">
    <source>
        <dbReference type="Proteomes" id="UP000008070"/>
    </source>
</evidence>
<dbReference type="KEGG" id="mdi:METDI1299"/>
<keyword evidence="1" id="KW-0472">Membrane</keyword>
<sequence>MAKPLKILKRWLYLGHRWLGIVTCLLFAIWFVSGVVMMYVGFPALSDAERRAGLQPLRWGGVQISPSDALTAASQSRFPQDLRLQMLGTEPVYRVIAWNGARTVVSAQNGRLIDNVGGKQALAVAAQDPRAVRPSIIDEVTRDQWSVTARYDPLRPFHLIALGDPAGTRLYVSARTGEVALDTSRTERVWNWLGAIPHWIYLTPLRAQAELWREVVLWVSGISIVTAMTGFWIGVLRLRLRDRYRSGRVTPYRGWPAWHHLAGVIGGVTLIIFVVSGWLSMNPNRWFSSRVASQAKLERYAGTTEPSFALAVQDLKAAACTSAVELRLYHIGGRPQVTPLCRDSDQNSCCRDAPVPRERLLTAARQLLQDAPIARTTFLEAEDAYWYSHHQTRQLPVLRVEFADSESTWFHIDPATGEVLGGLDHSSRSRRWLFNGLHTLDFVVLLARRPAWDVVVWLLSIAGLIISLSGIVLGWRHLR</sequence>
<reference evidence="3" key="1">
    <citation type="journal article" date="2009" name="PLoS ONE">
        <title>Methylobacterium genome sequences: a reference blueprint to investigate microbial metabolism of C1 compounds from natural and industrial sources.</title>
        <authorList>
            <person name="Vuilleumier S."/>
            <person name="Chistoserdova L."/>
            <person name="Lee M.-C."/>
            <person name="Bringel F."/>
            <person name="Lajus A."/>
            <person name="Zhou Y."/>
            <person name="Gourion B."/>
            <person name="Barbe V."/>
            <person name="Chang J."/>
            <person name="Cruveiller S."/>
            <person name="Dossat C."/>
            <person name="Gillett W."/>
            <person name="Gruffaz C."/>
            <person name="Haugen E."/>
            <person name="Hourcade E."/>
            <person name="Levy R."/>
            <person name="Mangenot S."/>
            <person name="Muller E."/>
            <person name="Nadalig T."/>
            <person name="Pagni M."/>
            <person name="Penny C."/>
            <person name="Peyraud R."/>
            <person name="Robinson D.G."/>
            <person name="Roche D."/>
            <person name="Rouy Z."/>
            <person name="Saenampechek C."/>
            <person name="Salvignol G."/>
            <person name="Vallenet D."/>
            <person name="Wu Z."/>
            <person name="Marx C.J."/>
            <person name="Vorholt J.A."/>
            <person name="Olson M.V."/>
            <person name="Kaul R."/>
            <person name="Weissenbach J."/>
            <person name="Medigue C."/>
            <person name="Lidstrom M.E."/>
        </authorList>
    </citation>
    <scope>NUCLEOTIDE SEQUENCE [LARGE SCALE GENOMIC DNA]</scope>
    <source>
        <strain evidence="3">DSM 6343 / CIP 106787 / DM4</strain>
    </source>
</reference>
<evidence type="ECO:0008006" key="4">
    <source>
        <dbReference type="Google" id="ProtNLM"/>
    </source>
</evidence>
<organism evidence="2 3">
    <name type="scientific">Methylorubrum extorquens (strain DSM 6343 / CIP 106787 / DM4)</name>
    <name type="common">Methylobacterium extorquens</name>
    <dbReference type="NCBI Taxonomy" id="661410"/>
    <lineage>
        <taxon>Bacteria</taxon>
        <taxon>Pseudomonadati</taxon>
        <taxon>Pseudomonadota</taxon>
        <taxon>Alphaproteobacteria</taxon>
        <taxon>Hyphomicrobiales</taxon>
        <taxon>Methylobacteriaceae</taxon>
        <taxon>Methylorubrum</taxon>
    </lineage>
</organism>
<dbReference type="GeneID" id="72988449"/>
<dbReference type="EMBL" id="FP103042">
    <property type="protein sequence ID" value="CAX22910.1"/>
    <property type="molecule type" value="Genomic_DNA"/>
</dbReference>
<accession>C7CF18</accession>
<dbReference type="PANTHER" id="PTHR34219:SF6">
    <property type="entry name" value="BLR3280 PROTEIN"/>
    <property type="match status" value="1"/>
</dbReference>
<dbReference type="AlphaFoldDB" id="C7CF18"/>
<evidence type="ECO:0000256" key="1">
    <source>
        <dbReference type="SAM" id="Phobius"/>
    </source>
</evidence>
<proteinExistence type="predicted"/>
<dbReference type="InterPro" id="IPR005625">
    <property type="entry name" value="PepSY-ass_TM"/>
</dbReference>
<protein>
    <recommendedName>
        <fullName evidence="4">PepSY-associated TM helix domain protein</fullName>
    </recommendedName>
</protein>